<sequence>MLKELLIYIDATGDFSSKNLAKKFNISEYLAEEYKLKLVSMGYIQKVQGSCTSEMCKSCGCGCSGKVLNGTINWEITGKGKESLKKS</sequence>
<dbReference type="STRING" id="1121306.SAMN02745196_01981"/>
<protein>
    <submittedName>
        <fullName evidence="2">FeoC like transcriptional regulator</fullName>
    </submittedName>
</protein>
<dbReference type="Pfam" id="PF09012">
    <property type="entry name" value="FeoC"/>
    <property type="match status" value="1"/>
</dbReference>
<keyword evidence="3" id="KW-1185">Reference proteome</keyword>
<evidence type="ECO:0000259" key="1">
    <source>
        <dbReference type="Pfam" id="PF09012"/>
    </source>
</evidence>
<dbReference type="Proteomes" id="UP000184526">
    <property type="component" value="Unassembled WGS sequence"/>
</dbReference>
<dbReference type="SUPFAM" id="SSF46785">
    <property type="entry name" value="Winged helix' DNA-binding domain"/>
    <property type="match status" value="1"/>
</dbReference>
<dbReference type="RefSeq" id="WP_072831865.1">
    <property type="nucleotide sequence ID" value="NZ_FQXP01000007.1"/>
</dbReference>
<evidence type="ECO:0000313" key="3">
    <source>
        <dbReference type="Proteomes" id="UP000184526"/>
    </source>
</evidence>
<dbReference type="AlphaFoldDB" id="A0A1M5X4Q5"/>
<gene>
    <name evidence="2" type="ORF">SAMN02745196_01981</name>
</gene>
<feature type="domain" description="Transcriptional regulator HTH-type FeoC" evidence="1">
    <location>
        <begin position="1"/>
        <end position="60"/>
    </location>
</feature>
<dbReference type="InterPro" id="IPR015102">
    <property type="entry name" value="Tscrpt_reg_HTH_FeoC"/>
</dbReference>
<organism evidence="2 3">
    <name type="scientific">Clostridium collagenovorans DSM 3089</name>
    <dbReference type="NCBI Taxonomy" id="1121306"/>
    <lineage>
        <taxon>Bacteria</taxon>
        <taxon>Bacillati</taxon>
        <taxon>Bacillota</taxon>
        <taxon>Clostridia</taxon>
        <taxon>Eubacteriales</taxon>
        <taxon>Clostridiaceae</taxon>
        <taxon>Clostridium</taxon>
    </lineage>
</organism>
<reference evidence="2 3" key="1">
    <citation type="submission" date="2016-11" db="EMBL/GenBank/DDBJ databases">
        <authorList>
            <person name="Jaros S."/>
            <person name="Januszkiewicz K."/>
            <person name="Wedrychowicz H."/>
        </authorList>
    </citation>
    <scope>NUCLEOTIDE SEQUENCE [LARGE SCALE GENOMIC DNA]</scope>
    <source>
        <strain evidence="2 3">DSM 3089</strain>
    </source>
</reference>
<accession>A0A1M5X4Q5</accession>
<proteinExistence type="predicted"/>
<dbReference type="InterPro" id="IPR036390">
    <property type="entry name" value="WH_DNA-bd_sf"/>
</dbReference>
<dbReference type="OrthoDB" id="1913915at2"/>
<evidence type="ECO:0000313" key="2">
    <source>
        <dbReference type="EMBL" id="SHH94494.1"/>
    </source>
</evidence>
<dbReference type="InterPro" id="IPR036388">
    <property type="entry name" value="WH-like_DNA-bd_sf"/>
</dbReference>
<dbReference type="EMBL" id="FQXP01000007">
    <property type="protein sequence ID" value="SHH94494.1"/>
    <property type="molecule type" value="Genomic_DNA"/>
</dbReference>
<name>A0A1M5X4Q5_9CLOT</name>
<dbReference type="Gene3D" id="1.10.10.10">
    <property type="entry name" value="Winged helix-like DNA-binding domain superfamily/Winged helix DNA-binding domain"/>
    <property type="match status" value="1"/>
</dbReference>